<comment type="similarity">
    <text evidence="1 7">Belongs to the polypeptide deformylase family.</text>
</comment>
<dbReference type="GO" id="GO:0006412">
    <property type="term" value="P:translation"/>
    <property type="evidence" value="ECO:0007669"/>
    <property type="project" value="UniProtKB-KW"/>
</dbReference>
<comment type="catalytic activity">
    <reaction evidence="7">
        <text>N-terminal N-formyl-L-methionyl-[peptide] + H2O = N-terminal L-methionyl-[peptide] + formate</text>
        <dbReference type="Rhea" id="RHEA:24420"/>
        <dbReference type="Rhea" id="RHEA-COMP:10639"/>
        <dbReference type="Rhea" id="RHEA-COMP:10640"/>
        <dbReference type="ChEBI" id="CHEBI:15377"/>
        <dbReference type="ChEBI" id="CHEBI:15740"/>
        <dbReference type="ChEBI" id="CHEBI:49298"/>
        <dbReference type="ChEBI" id="CHEBI:64731"/>
        <dbReference type="EC" id="3.5.1.88"/>
    </reaction>
</comment>
<gene>
    <name evidence="8" type="ORF">CRG98_040432</name>
</gene>
<dbReference type="GO" id="GO:0046872">
    <property type="term" value="F:metal ion binding"/>
    <property type="evidence" value="ECO:0007669"/>
    <property type="project" value="UniProtKB-KW"/>
</dbReference>
<keyword evidence="9" id="KW-1185">Reference proteome</keyword>
<keyword evidence="7" id="KW-0809">Transit peptide</keyword>
<dbReference type="GO" id="GO:0005739">
    <property type="term" value="C:mitochondrion"/>
    <property type="evidence" value="ECO:0007669"/>
    <property type="project" value="TreeGrafter"/>
</dbReference>
<protein>
    <recommendedName>
        <fullName evidence="2 7">Peptide deformylase</fullName>
        <ecNumber evidence="2 7">3.5.1.88</ecNumber>
    </recommendedName>
</protein>
<dbReference type="InterPro" id="IPR036821">
    <property type="entry name" value="Peptide_deformylase_sf"/>
</dbReference>
<dbReference type="Gene3D" id="3.90.45.10">
    <property type="entry name" value="Peptide deformylase"/>
    <property type="match status" value="1"/>
</dbReference>
<evidence type="ECO:0000256" key="7">
    <source>
        <dbReference type="RuleBase" id="RU362111"/>
    </source>
</evidence>
<comment type="subcellular location">
    <subcellularLocation>
        <location evidence="7">Plastid</location>
        <location evidence="7">Chloroplast</location>
    </subcellularLocation>
</comment>
<evidence type="ECO:0000256" key="2">
    <source>
        <dbReference type="ARBA" id="ARBA00012175"/>
    </source>
</evidence>
<keyword evidence="7" id="KW-0150">Chloroplast</keyword>
<proteinExistence type="inferred from homology"/>
<dbReference type="InterPro" id="IPR023635">
    <property type="entry name" value="Peptide_deformylase"/>
</dbReference>
<dbReference type="Pfam" id="PF01327">
    <property type="entry name" value="Pep_deformylase"/>
    <property type="match status" value="1"/>
</dbReference>
<dbReference type="AlphaFoldDB" id="A0A2I0I6X8"/>
<keyword evidence="3 7" id="KW-0479">Metal-binding</keyword>
<accession>A0A2I0I6X8</accession>
<reference evidence="8 9" key="1">
    <citation type="submission" date="2017-11" db="EMBL/GenBank/DDBJ databases">
        <title>De-novo sequencing of pomegranate (Punica granatum L.) genome.</title>
        <authorList>
            <person name="Akparov Z."/>
            <person name="Amiraslanov A."/>
            <person name="Hajiyeva S."/>
            <person name="Abbasov M."/>
            <person name="Kaur K."/>
            <person name="Hamwieh A."/>
            <person name="Solovyev V."/>
            <person name="Salamov A."/>
            <person name="Braich B."/>
            <person name="Kosarev P."/>
            <person name="Mahmoud A."/>
            <person name="Hajiyev E."/>
            <person name="Babayeva S."/>
            <person name="Izzatullayeva V."/>
            <person name="Mammadov A."/>
            <person name="Mammadov A."/>
            <person name="Sharifova S."/>
            <person name="Ojaghi J."/>
            <person name="Eynullazada K."/>
            <person name="Bayramov B."/>
            <person name="Abdulazimova A."/>
            <person name="Shahmuradov I."/>
        </authorList>
    </citation>
    <scope>NUCLEOTIDE SEQUENCE [LARGE SCALE GENOMIC DNA]</scope>
    <source>
        <strain evidence="9">cv. AG2017</strain>
        <tissue evidence="8">Leaf</tissue>
    </source>
</reference>
<dbReference type="Proteomes" id="UP000233551">
    <property type="component" value="Unassembled WGS sequence"/>
</dbReference>
<evidence type="ECO:0000313" key="8">
    <source>
        <dbReference type="EMBL" id="PKI39176.1"/>
    </source>
</evidence>
<evidence type="ECO:0000256" key="5">
    <source>
        <dbReference type="ARBA" id="ARBA00022917"/>
    </source>
</evidence>
<keyword evidence="5 7" id="KW-0648">Protein biosynthesis</keyword>
<name>A0A2I0I6X8_PUNGR</name>
<dbReference type="STRING" id="22663.A0A2I0I6X8"/>
<keyword evidence="4 7" id="KW-0378">Hydrolase</keyword>
<evidence type="ECO:0000256" key="6">
    <source>
        <dbReference type="ARBA" id="ARBA00037114"/>
    </source>
</evidence>
<comment type="function">
    <text evidence="6 7">Removes the formyl group from the N-terminal Met of newly synthesized proteins.</text>
</comment>
<sequence>MASLTDIVKAGDPVLHEPAREFDPSEIGSEKIQKIIDAMVVVMGRASRVGLAAPQRRRCGAIADLNPRKRK</sequence>
<comment type="caution">
    <text evidence="8">The sequence shown here is derived from an EMBL/GenBank/DDBJ whole genome shotgun (WGS) entry which is preliminary data.</text>
</comment>
<organism evidence="8 9">
    <name type="scientific">Punica granatum</name>
    <name type="common">Pomegranate</name>
    <dbReference type="NCBI Taxonomy" id="22663"/>
    <lineage>
        <taxon>Eukaryota</taxon>
        <taxon>Viridiplantae</taxon>
        <taxon>Streptophyta</taxon>
        <taxon>Embryophyta</taxon>
        <taxon>Tracheophyta</taxon>
        <taxon>Spermatophyta</taxon>
        <taxon>Magnoliopsida</taxon>
        <taxon>eudicotyledons</taxon>
        <taxon>Gunneridae</taxon>
        <taxon>Pentapetalae</taxon>
        <taxon>rosids</taxon>
        <taxon>malvids</taxon>
        <taxon>Myrtales</taxon>
        <taxon>Lythraceae</taxon>
        <taxon>Punica</taxon>
    </lineage>
</organism>
<dbReference type="PANTHER" id="PTHR10458">
    <property type="entry name" value="PEPTIDE DEFORMYLASE"/>
    <property type="match status" value="1"/>
</dbReference>
<dbReference type="GO" id="GO:0042586">
    <property type="term" value="F:peptide deformylase activity"/>
    <property type="evidence" value="ECO:0007669"/>
    <property type="project" value="UniProtKB-EC"/>
</dbReference>
<dbReference type="EMBL" id="PGOL01003867">
    <property type="protein sequence ID" value="PKI39176.1"/>
    <property type="molecule type" value="Genomic_DNA"/>
</dbReference>
<dbReference type="GO" id="GO:0009507">
    <property type="term" value="C:chloroplast"/>
    <property type="evidence" value="ECO:0007669"/>
    <property type="project" value="UniProtKB-SubCell"/>
</dbReference>
<evidence type="ECO:0000256" key="1">
    <source>
        <dbReference type="ARBA" id="ARBA00010759"/>
    </source>
</evidence>
<evidence type="ECO:0000256" key="3">
    <source>
        <dbReference type="ARBA" id="ARBA00022723"/>
    </source>
</evidence>
<dbReference type="PANTHER" id="PTHR10458:SF2">
    <property type="entry name" value="PEPTIDE DEFORMYLASE, MITOCHONDRIAL"/>
    <property type="match status" value="1"/>
</dbReference>
<evidence type="ECO:0000313" key="9">
    <source>
        <dbReference type="Proteomes" id="UP000233551"/>
    </source>
</evidence>
<keyword evidence="7" id="KW-0934">Plastid</keyword>
<evidence type="ECO:0000256" key="4">
    <source>
        <dbReference type="ARBA" id="ARBA00022801"/>
    </source>
</evidence>
<dbReference type="EC" id="3.5.1.88" evidence="2 7"/>
<dbReference type="SUPFAM" id="SSF56420">
    <property type="entry name" value="Peptide deformylase"/>
    <property type="match status" value="1"/>
</dbReference>